<proteinExistence type="predicted"/>
<dbReference type="Proteomes" id="UP000235392">
    <property type="component" value="Unassembled WGS sequence"/>
</dbReference>
<reference evidence="1 2" key="1">
    <citation type="submission" date="2017-11" db="EMBL/GenBank/DDBJ databases">
        <title>De novo assembly and phasing of dikaryotic genomes from two isolates of Puccinia coronata f. sp. avenae, the causal agent of oat crown rust.</title>
        <authorList>
            <person name="Miller M.E."/>
            <person name="Zhang Y."/>
            <person name="Omidvar V."/>
            <person name="Sperschneider J."/>
            <person name="Schwessinger B."/>
            <person name="Raley C."/>
            <person name="Palmer J.M."/>
            <person name="Garnica D."/>
            <person name="Upadhyaya N."/>
            <person name="Rathjen J."/>
            <person name="Taylor J.M."/>
            <person name="Park R.F."/>
            <person name="Dodds P.N."/>
            <person name="Hirsch C.D."/>
            <person name="Kianian S.F."/>
            <person name="Figueroa M."/>
        </authorList>
    </citation>
    <scope>NUCLEOTIDE SEQUENCE [LARGE SCALE GENOMIC DNA]</scope>
    <source>
        <strain evidence="1">12SD80</strain>
    </source>
</reference>
<comment type="caution">
    <text evidence="1">The sequence shown here is derived from an EMBL/GenBank/DDBJ whole genome shotgun (WGS) entry which is preliminary data.</text>
</comment>
<accession>A0A2N5TZ79</accession>
<evidence type="ECO:0000313" key="1">
    <source>
        <dbReference type="EMBL" id="PLW30757.1"/>
    </source>
</evidence>
<dbReference type="AlphaFoldDB" id="A0A2N5TZ79"/>
<gene>
    <name evidence="1" type="ORF">PCASD_15408</name>
</gene>
<dbReference type="EMBL" id="PGCI01000287">
    <property type="protein sequence ID" value="PLW30757.1"/>
    <property type="molecule type" value="Genomic_DNA"/>
</dbReference>
<organism evidence="1 2">
    <name type="scientific">Puccinia coronata f. sp. avenae</name>
    <dbReference type="NCBI Taxonomy" id="200324"/>
    <lineage>
        <taxon>Eukaryota</taxon>
        <taxon>Fungi</taxon>
        <taxon>Dikarya</taxon>
        <taxon>Basidiomycota</taxon>
        <taxon>Pucciniomycotina</taxon>
        <taxon>Pucciniomycetes</taxon>
        <taxon>Pucciniales</taxon>
        <taxon>Pucciniaceae</taxon>
        <taxon>Puccinia</taxon>
    </lineage>
</organism>
<sequence length="114" mass="12145">MIGGLLLPGDSFSTVVALPPHLQETWVAQGACTSIKKRISNTEFPGSLKVKPPDLSRVTSQKFPVILATRSPYGIISPSSTASVHYPPYITPGNQGIAKLQRAEASDCLILARS</sequence>
<evidence type="ECO:0000313" key="2">
    <source>
        <dbReference type="Proteomes" id="UP000235392"/>
    </source>
</evidence>
<name>A0A2N5TZ79_9BASI</name>
<protein>
    <submittedName>
        <fullName evidence="1">Uncharacterized protein</fullName>
    </submittedName>
</protein>